<proteinExistence type="predicted"/>
<evidence type="ECO:0000313" key="1">
    <source>
        <dbReference type="EMBL" id="DAF94522.1"/>
    </source>
</evidence>
<dbReference type="EMBL" id="BK016093">
    <property type="protein sequence ID" value="DAF94522.1"/>
    <property type="molecule type" value="Genomic_DNA"/>
</dbReference>
<reference evidence="1" key="1">
    <citation type="journal article" date="2021" name="Proc. Natl. Acad. Sci. U.S.A.">
        <title>A Catalog of Tens of Thousands of Viruses from Human Metagenomes Reveals Hidden Associations with Chronic Diseases.</title>
        <authorList>
            <person name="Tisza M.J."/>
            <person name="Buck C.B."/>
        </authorList>
    </citation>
    <scope>NUCLEOTIDE SEQUENCE</scope>
    <source>
        <strain evidence="1">CtTDf8</strain>
    </source>
</reference>
<sequence length="74" mass="8009">MKTYTKITTTKTGCKPEITVTPISALTAWKAGVRHAKDGDVVTVGHLDMDKHTTIHTVIAVGLETAHKVIRDAQ</sequence>
<organism evidence="1">
    <name type="scientific">Siphoviridae sp. ctTDf8</name>
    <dbReference type="NCBI Taxonomy" id="2825517"/>
    <lineage>
        <taxon>Viruses</taxon>
        <taxon>Duplodnaviria</taxon>
        <taxon>Heunggongvirae</taxon>
        <taxon>Uroviricota</taxon>
        <taxon>Caudoviricetes</taxon>
    </lineage>
</organism>
<name>A0A8S5UJE5_9CAUD</name>
<protein>
    <submittedName>
        <fullName evidence="1">Uncharacterized protein</fullName>
    </submittedName>
</protein>
<accession>A0A8S5UJE5</accession>